<sequence length="143" mass="16824">MKVFTILTVFLIITISNCYKLGARDKYTFVVQAFPRCTWEDYDDDRIKQGLCEKVTMVLKFKDLENKERYTIKETKTCGNTFLFSSDKILLTDNDIDGSTVEFYYSKHSKFNKNITIFVKNCKEEYHPLDISYYCNLGEIGPR</sequence>
<proteinExistence type="predicted"/>
<evidence type="ECO:0000256" key="1">
    <source>
        <dbReference type="SAM" id="SignalP"/>
    </source>
</evidence>
<organism evidence="2 3">
    <name type="scientific">Strongyloides papillosus</name>
    <name type="common">Intestinal threadworm</name>
    <dbReference type="NCBI Taxonomy" id="174720"/>
    <lineage>
        <taxon>Eukaryota</taxon>
        <taxon>Metazoa</taxon>
        <taxon>Ecdysozoa</taxon>
        <taxon>Nematoda</taxon>
        <taxon>Chromadorea</taxon>
        <taxon>Rhabditida</taxon>
        <taxon>Tylenchina</taxon>
        <taxon>Panagrolaimomorpha</taxon>
        <taxon>Strongyloidoidea</taxon>
        <taxon>Strongyloididae</taxon>
        <taxon>Strongyloides</taxon>
    </lineage>
</organism>
<feature type="chain" id="PRO_5005894701" evidence="1">
    <location>
        <begin position="19"/>
        <end position="143"/>
    </location>
</feature>
<dbReference type="Proteomes" id="UP000046392">
    <property type="component" value="Unplaced"/>
</dbReference>
<protein>
    <submittedName>
        <fullName evidence="3">NTR domain-containing protein</fullName>
    </submittedName>
</protein>
<dbReference type="AlphaFoldDB" id="A0A0N5BJW0"/>
<keyword evidence="2" id="KW-1185">Reference proteome</keyword>
<feature type="signal peptide" evidence="1">
    <location>
        <begin position="1"/>
        <end position="18"/>
    </location>
</feature>
<dbReference type="WBParaSite" id="SPAL_0000622700.1">
    <property type="protein sequence ID" value="SPAL_0000622700.1"/>
    <property type="gene ID" value="SPAL_0000622700"/>
</dbReference>
<evidence type="ECO:0000313" key="2">
    <source>
        <dbReference type="Proteomes" id="UP000046392"/>
    </source>
</evidence>
<name>A0A0N5BJW0_STREA</name>
<reference evidence="3" key="1">
    <citation type="submission" date="2017-02" db="UniProtKB">
        <authorList>
            <consortium name="WormBaseParasite"/>
        </authorList>
    </citation>
    <scope>IDENTIFICATION</scope>
</reference>
<accession>A0A0N5BJW0</accession>
<keyword evidence="1" id="KW-0732">Signal</keyword>
<evidence type="ECO:0000313" key="3">
    <source>
        <dbReference type="WBParaSite" id="SPAL_0000622700.1"/>
    </source>
</evidence>